<name>A0A8C9Y9R0_SANLU</name>
<protein>
    <recommendedName>
        <fullName evidence="3">Reverse transcriptase domain-containing protein</fullName>
    </recommendedName>
</protein>
<evidence type="ECO:0000313" key="2">
    <source>
        <dbReference type="Proteomes" id="UP000694568"/>
    </source>
</evidence>
<organism evidence="1 2">
    <name type="scientific">Sander lucioperca</name>
    <name type="common">Pike-perch</name>
    <name type="synonym">Perca lucioperca</name>
    <dbReference type="NCBI Taxonomy" id="283035"/>
    <lineage>
        <taxon>Eukaryota</taxon>
        <taxon>Metazoa</taxon>
        <taxon>Chordata</taxon>
        <taxon>Craniata</taxon>
        <taxon>Vertebrata</taxon>
        <taxon>Euteleostomi</taxon>
        <taxon>Actinopterygii</taxon>
        <taxon>Neopterygii</taxon>
        <taxon>Teleostei</taxon>
        <taxon>Neoteleostei</taxon>
        <taxon>Acanthomorphata</taxon>
        <taxon>Eupercaria</taxon>
        <taxon>Perciformes</taxon>
        <taxon>Percoidei</taxon>
        <taxon>Percidae</taxon>
        <taxon>Luciopercinae</taxon>
        <taxon>Sander</taxon>
    </lineage>
</organism>
<reference evidence="1" key="1">
    <citation type="submission" date="2025-08" db="UniProtKB">
        <authorList>
            <consortium name="Ensembl"/>
        </authorList>
    </citation>
    <scope>IDENTIFICATION</scope>
</reference>
<sequence>MPSFTIIICISRETKEIGGIEIGKKQFKLSLFADDLLLYLSNAVTSVPHVMKIITTFSGISGYKMNIAKTELLFKIMTRIYYTRDKTKQV</sequence>
<accession>A0A8C9Y9R0</accession>
<reference evidence="1" key="2">
    <citation type="submission" date="2025-09" db="UniProtKB">
        <authorList>
            <consortium name="Ensembl"/>
        </authorList>
    </citation>
    <scope>IDENTIFICATION</scope>
</reference>
<proteinExistence type="predicted"/>
<dbReference type="PANTHER" id="PTHR31635:SF196">
    <property type="entry name" value="REVERSE TRANSCRIPTASE DOMAIN-CONTAINING PROTEIN-RELATED"/>
    <property type="match status" value="1"/>
</dbReference>
<evidence type="ECO:0008006" key="3">
    <source>
        <dbReference type="Google" id="ProtNLM"/>
    </source>
</evidence>
<dbReference type="GeneTree" id="ENSGT01120000275812"/>
<dbReference type="Proteomes" id="UP000694568">
    <property type="component" value="Unplaced"/>
</dbReference>
<dbReference type="Ensembl" id="ENSSLUT00000022363.1">
    <property type="protein sequence ID" value="ENSSLUP00000021643.1"/>
    <property type="gene ID" value="ENSSLUG00000010002.1"/>
</dbReference>
<dbReference type="AlphaFoldDB" id="A0A8C9Y9R0"/>
<dbReference type="PANTHER" id="PTHR31635">
    <property type="entry name" value="REVERSE TRANSCRIPTASE DOMAIN-CONTAINING PROTEIN-RELATED"/>
    <property type="match status" value="1"/>
</dbReference>
<evidence type="ECO:0000313" key="1">
    <source>
        <dbReference type="Ensembl" id="ENSSLUP00000021643.1"/>
    </source>
</evidence>
<keyword evidence="2" id="KW-1185">Reference proteome</keyword>